<dbReference type="EMBL" id="LN885086">
    <property type="protein sequence ID" value="CUQ66408.1"/>
    <property type="molecule type" value="Genomic_DNA"/>
</dbReference>
<organism evidence="3 4">
    <name type="scientific">Candidatus Nitrospira inopinata</name>
    <dbReference type="NCBI Taxonomy" id="1715989"/>
    <lineage>
        <taxon>Bacteria</taxon>
        <taxon>Pseudomonadati</taxon>
        <taxon>Nitrospirota</taxon>
        <taxon>Nitrospiria</taxon>
        <taxon>Nitrospirales</taxon>
        <taxon>Nitrospiraceae</taxon>
        <taxon>Nitrospira</taxon>
    </lineage>
</organism>
<keyword evidence="2" id="KW-0732">Signal</keyword>
<feature type="chain" id="PRO_5006623545" evidence="2">
    <location>
        <begin position="23"/>
        <end position="114"/>
    </location>
</feature>
<dbReference type="AlphaFoldDB" id="A0A0S4KT95"/>
<dbReference type="STRING" id="1715989.NITINOP_1433"/>
<dbReference type="RefSeq" id="WP_158023265.1">
    <property type="nucleotide sequence ID" value="NZ_LN885086.1"/>
</dbReference>
<feature type="region of interest" description="Disordered" evidence="1">
    <location>
        <begin position="75"/>
        <end position="114"/>
    </location>
</feature>
<evidence type="ECO:0000256" key="1">
    <source>
        <dbReference type="SAM" id="MobiDB-lite"/>
    </source>
</evidence>
<feature type="signal peptide" evidence="2">
    <location>
        <begin position="1"/>
        <end position="22"/>
    </location>
</feature>
<evidence type="ECO:0000313" key="4">
    <source>
        <dbReference type="Proteomes" id="UP000066284"/>
    </source>
</evidence>
<protein>
    <submittedName>
        <fullName evidence="3">Uncharacterized protein</fullName>
    </submittedName>
</protein>
<sequence length="114" mass="11510">MKTRSIVIVGILSMLAAGVVDASDRVASETGQIGAMNRIGQGGSVYSSGQPDGAGTCHGTEERRTKVDALARIGAGGSTYDSRSSGRAEAGGAKCTASEEVAHSSDQPKDVTSH</sequence>
<keyword evidence="4" id="KW-1185">Reference proteome</keyword>
<evidence type="ECO:0000256" key="2">
    <source>
        <dbReference type="SAM" id="SignalP"/>
    </source>
</evidence>
<proteinExistence type="predicted"/>
<gene>
    <name evidence="3" type="ORF">NITINOP_1433</name>
</gene>
<reference evidence="4" key="1">
    <citation type="submission" date="2015-09" db="EMBL/GenBank/DDBJ databases">
        <authorList>
            <person name="Daims H."/>
        </authorList>
    </citation>
    <scope>NUCLEOTIDE SEQUENCE [LARGE SCALE GENOMIC DNA]</scope>
</reference>
<feature type="compositionally biased region" description="Basic and acidic residues" evidence="1">
    <location>
        <begin position="100"/>
        <end position="114"/>
    </location>
</feature>
<name>A0A0S4KT95_9BACT</name>
<feature type="region of interest" description="Disordered" evidence="1">
    <location>
        <begin position="37"/>
        <end position="62"/>
    </location>
</feature>
<dbReference type="KEGG" id="nio:NITINOP_1433"/>
<evidence type="ECO:0000313" key="3">
    <source>
        <dbReference type="EMBL" id="CUQ66408.1"/>
    </source>
</evidence>
<accession>A0A0S4KT95</accession>
<dbReference type="Proteomes" id="UP000066284">
    <property type="component" value="Chromosome 1"/>
</dbReference>